<dbReference type="SUPFAM" id="SSF103473">
    <property type="entry name" value="MFS general substrate transporter"/>
    <property type="match status" value="1"/>
</dbReference>
<dbReference type="InterPro" id="IPR011701">
    <property type="entry name" value="MFS"/>
</dbReference>
<comment type="caution">
    <text evidence="8">The sequence shown here is derived from an EMBL/GenBank/DDBJ whole genome shotgun (WGS) entry which is preliminary data.</text>
</comment>
<evidence type="ECO:0000259" key="7">
    <source>
        <dbReference type="PROSITE" id="PS50850"/>
    </source>
</evidence>
<keyword evidence="9" id="KW-1185">Reference proteome</keyword>
<feature type="transmembrane region" description="Helical" evidence="6">
    <location>
        <begin position="86"/>
        <end position="103"/>
    </location>
</feature>
<dbReference type="RefSeq" id="WP_185987502.1">
    <property type="nucleotide sequence ID" value="NZ_BAAALZ010000001.1"/>
</dbReference>
<organism evidence="8 9">
    <name type="scientific">Leucobacter aridicollis</name>
    <dbReference type="NCBI Taxonomy" id="283878"/>
    <lineage>
        <taxon>Bacteria</taxon>
        <taxon>Bacillati</taxon>
        <taxon>Actinomycetota</taxon>
        <taxon>Actinomycetes</taxon>
        <taxon>Micrococcales</taxon>
        <taxon>Microbacteriaceae</taxon>
        <taxon>Leucobacter</taxon>
    </lineage>
</organism>
<feature type="transmembrane region" description="Helical" evidence="6">
    <location>
        <begin position="295"/>
        <end position="320"/>
    </location>
</feature>
<name>A0A852R8C4_9MICO</name>
<keyword evidence="2 6" id="KW-0812">Transmembrane</keyword>
<keyword evidence="4 6" id="KW-0472">Membrane</keyword>
<dbReference type="AlphaFoldDB" id="A0A852R8C4"/>
<gene>
    <name evidence="8" type="ORF">BJ960_002458</name>
</gene>
<feature type="transmembrane region" description="Helical" evidence="6">
    <location>
        <begin position="55"/>
        <end position="74"/>
    </location>
</feature>
<dbReference type="PROSITE" id="PS50850">
    <property type="entry name" value="MFS"/>
    <property type="match status" value="1"/>
</dbReference>
<dbReference type="Gene3D" id="1.20.1250.20">
    <property type="entry name" value="MFS general substrate transporter like domains"/>
    <property type="match status" value="2"/>
</dbReference>
<reference evidence="8 9" key="1">
    <citation type="submission" date="2020-07" db="EMBL/GenBank/DDBJ databases">
        <title>Sequencing the genomes of 1000 actinobacteria strains.</title>
        <authorList>
            <person name="Klenk H.-P."/>
        </authorList>
    </citation>
    <scope>NUCLEOTIDE SEQUENCE [LARGE SCALE GENOMIC DNA]</scope>
    <source>
        <strain evidence="8 9">DSM 17380</strain>
    </source>
</reference>
<feature type="transmembrane region" description="Helical" evidence="6">
    <location>
        <begin position="241"/>
        <end position="263"/>
    </location>
</feature>
<comment type="subcellular location">
    <subcellularLocation>
        <location evidence="1">Cell membrane</location>
        <topology evidence="1">Multi-pass membrane protein</topology>
    </subcellularLocation>
</comment>
<keyword evidence="3 6" id="KW-1133">Transmembrane helix</keyword>
<sequence>MATAGSPKRAAPVGGLGAAALVALACGTTLGNVGGNVMPALLAGFGERFGLTDTAAGMVAAAQLLATAVVTLLLSARASRSGRVQLAQVGLLLATIGFVAAWLSPSVGVLVSANILAGVGLGAVFAAGTAALGSTADVDRATFRTVLVATLATAVLILAVSYANELGGGTAGFAVLAACCALGLWGVRGLPERPGDDAAQTGPRPSLLFLGAVLAFGVVEQGTWSYAAVFGMRHAELSDGAASLTLSVAALAALIGVPLGTLASLRLGRVTGLVAVAAVEFAARTLVVVTESGTVFAIATSLWQVCYLALLVQILALAAGLDRSGRLVAATAGAVALGTGIGPAVIGATLDVVGPWGLAAALLGLGVLALVPLARLAARVPSPNSSESRGEAVEVGPADTAQPVQPVPPAPGDTTASAAERA</sequence>
<feature type="transmembrane region" description="Helical" evidence="6">
    <location>
        <begin position="207"/>
        <end position="229"/>
    </location>
</feature>
<feature type="transmembrane region" description="Helical" evidence="6">
    <location>
        <begin position="356"/>
        <end position="378"/>
    </location>
</feature>
<evidence type="ECO:0000256" key="4">
    <source>
        <dbReference type="ARBA" id="ARBA00023136"/>
    </source>
</evidence>
<evidence type="ECO:0000313" key="9">
    <source>
        <dbReference type="Proteomes" id="UP000586095"/>
    </source>
</evidence>
<dbReference type="Pfam" id="PF07690">
    <property type="entry name" value="MFS_1"/>
    <property type="match status" value="1"/>
</dbReference>
<feature type="transmembrane region" description="Helical" evidence="6">
    <location>
        <begin position="270"/>
        <end position="289"/>
    </location>
</feature>
<dbReference type="GO" id="GO:0005886">
    <property type="term" value="C:plasma membrane"/>
    <property type="evidence" value="ECO:0007669"/>
    <property type="project" value="UniProtKB-SubCell"/>
</dbReference>
<feature type="domain" description="Major facilitator superfamily (MFS) profile" evidence="7">
    <location>
        <begin position="20"/>
        <end position="384"/>
    </location>
</feature>
<dbReference type="InterPro" id="IPR020846">
    <property type="entry name" value="MFS_dom"/>
</dbReference>
<dbReference type="InterPro" id="IPR036259">
    <property type="entry name" value="MFS_trans_sf"/>
</dbReference>
<feature type="transmembrane region" description="Helical" evidence="6">
    <location>
        <begin position="109"/>
        <end position="133"/>
    </location>
</feature>
<proteinExistence type="predicted"/>
<feature type="region of interest" description="Disordered" evidence="5">
    <location>
        <begin position="381"/>
        <end position="422"/>
    </location>
</feature>
<feature type="transmembrane region" description="Helical" evidence="6">
    <location>
        <begin position="169"/>
        <end position="187"/>
    </location>
</feature>
<evidence type="ECO:0000256" key="5">
    <source>
        <dbReference type="SAM" id="MobiDB-lite"/>
    </source>
</evidence>
<evidence type="ECO:0000256" key="3">
    <source>
        <dbReference type="ARBA" id="ARBA00022989"/>
    </source>
</evidence>
<dbReference type="GO" id="GO:0022857">
    <property type="term" value="F:transmembrane transporter activity"/>
    <property type="evidence" value="ECO:0007669"/>
    <property type="project" value="InterPro"/>
</dbReference>
<evidence type="ECO:0000256" key="6">
    <source>
        <dbReference type="SAM" id="Phobius"/>
    </source>
</evidence>
<evidence type="ECO:0000256" key="1">
    <source>
        <dbReference type="ARBA" id="ARBA00004651"/>
    </source>
</evidence>
<dbReference type="Proteomes" id="UP000586095">
    <property type="component" value="Unassembled WGS sequence"/>
</dbReference>
<feature type="transmembrane region" description="Helical" evidence="6">
    <location>
        <begin position="145"/>
        <end position="163"/>
    </location>
</feature>
<evidence type="ECO:0000256" key="2">
    <source>
        <dbReference type="ARBA" id="ARBA00022692"/>
    </source>
</evidence>
<protein>
    <submittedName>
        <fullName evidence="8">Putative MFS family arabinose efflux permease</fullName>
    </submittedName>
</protein>
<feature type="transmembrane region" description="Helical" evidence="6">
    <location>
        <begin position="327"/>
        <end position="350"/>
    </location>
</feature>
<evidence type="ECO:0000313" key="8">
    <source>
        <dbReference type="EMBL" id="NYD27655.1"/>
    </source>
</evidence>
<accession>A0A852R8C4</accession>
<dbReference type="EMBL" id="JACCBD010000001">
    <property type="protein sequence ID" value="NYD27655.1"/>
    <property type="molecule type" value="Genomic_DNA"/>
</dbReference>